<dbReference type="AlphaFoldDB" id="A0AAN9IBJ7"/>
<feature type="region of interest" description="Disordered" evidence="1">
    <location>
        <begin position="1"/>
        <end position="23"/>
    </location>
</feature>
<sequence>MERGSSPLSSPSSSSSDSAPKSEQLKKFHLNHRDFLFFSKDQSQIKDKVQKLKKKVLFFSFLSFFCEYMQQYCEIEI</sequence>
<evidence type="ECO:0000256" key="1">
    <source>
        <dbReference type="SAM" id="MobiDB-lite"/>
    </source>
</evidence>
<evidence type="ECO:0000313" key="3">
    <source>
        <dbReference type="Proteomes" id="UP001372338"/>
    </source>
</evidence>
<feature type="compositionally biased region" description="Low complexity" evidence="1">
    <location>
        <begin position="1"/>
        <end position="22"/>
    </location>
</feature>
<protein>
    <submittedName>
        <fullName evidence="2">Uncharacterized protein</fullName>
    </submittedName>
</protein>
<accession>A0AAN9IBJ7</accession>
<reference evidence="2 3" key="1">
    <citation type="submission" date="2024-01" db="EMBL/GenBank/DDBJ databases">
        <title>The genomes of 5 underutilized Papilionoideae crops provide insights into root nodulation and disease resistanc.</title>
        <authorList>
            <person name="Yuan L."/>
        </authorList>
    </citation>
    <scope>NUCLEOTIDE SEQUENCE [LARGE SCALE GENOMIC DNA]</scope>
    <source>
        <strain evidence="2">ZHUSHIDOU_FW_LH</strain>
        <tissue evidence="2">Leaf</tissue>
    </source>
</reference>
<evidence type="ECO:0000313" key="2">
    <source>
        <dbReference type="EMBL" id="KAK7274793.1"/>
    </source>
</evidence>
<dbReference type="Proteomes" id="UP001372338">
    <property type="component" value="Unassembled WGS sequence"/>
</dbReference>
<comment type="caution">
    <text evidence="2">The sequence shown here is derived from an EMBL/GenBank/DDBJ whole genome shotgun (WGS) entry which is preliminary data.</text>
</comment>
<gene>
    <name evidence="2" type="ORF">RIF29_15892</name>
</gene>
<dbReference type="EMBL" id="JAYWIO010000003">
    <property type="protein sequence ID" value="KAK7274793.1"/>
    <property type="molecule type" value="Genomic_DNA"/>
</dbReference>
<organism evidence="2 3">
    <name type="scientific">Crotalaria pallida</name>
    <name type="common">Smooth rattlebox</name>
    <name type="synonym">Crotalaria striata</name>
    <dbReference type="NCBI Taxonomy" id="3830"/>
    <lineage>
        <taxon>Eukaryota</taxon>
        <taxon>Viridiplantae</taxon>
        <taxon>Streptophyta</taxon>
        <taxon>Embryophyta</taxon>
        <taxon>Tracheophyta</taxon>
        <taxon>Spermatophyta</taxon>
        <taxon>Magnoliopsida</taxon>
        <taxon>eudicotyledons</taxon>
        <taxon>Gunneridae</taxon>
        <taxon>Pentapetalae</taxon>
        <taxon>rosids</taxon>
        <taxon>fabids</taxon>
        <taxon>Fabales</taxon>
        <taxon>Fabaceae</taxon>
        <taxon>Papilionoideae</taxon>
        <taxon>50 kb inversion clade</taxon>
        <taxon>genistoids sensu lato</taxon>
        <taxon>core genistoids</taxon>
        <taxon>Crotalarieae</taxon>
        <taxon>Crotalaria</taxon>
    </lineage>
</organism>
<name>A0AAN9IBJ7_CROPI</name>
<keyword evidence="3" id="KW-1185">Reference proteome</keyword>
<proteinExistence type="predicted"/>